<organism evidence="2 3">
    <name type="scientific">Streptomyces sp. 900105755</name>
    <dbReference type="NCBI Taxonomy" id="3154389"/>
    <lineage>
        <taxon>Bacteria</taxon>
        <taxon>Bacillati</taxon>
        <taxon>Actinomycetota</taxon>
        <taxon>Actinomycetes</taxon>
        <taxon>Kitasatosporales</taxon>
        <taxon>Streptomycetaceae</taxon>
        <taxon>Streptomyces</taxon>
    </lineage>
</organism>
<reference evidence="2 3" key="1">
    <citation type="submission" date="2024-06" db="EMBL/GenBank/DDBJ databases">
        <title>The Natural Products Discovery Center: Release of the First 8490 Sequenced Strains for Exploring Actinobacteria Biosynthetic Diversity.</title>
        <authorList>
            <person name="Kalkreuter E."/>
            <person name="Kautsar S.A."/>
            <person name="Yang D."/>
            <person name="Bader C.D."/>
            <person name="Teijaro C.N."/>
            <person name="Fluegel L."/>
            <person name="Davis C.M."/>
            <person name="Simpson J.R."/>
            <person name="Lauterbach L."/>
            <person name="Steele A.D."/>
            <person name="Gui C."/>
            <person name="Meng S."/>
            <person name="Li G."/>
            <person name="Viehrig K."/>
            <person name="Ye F."/>
            <person name="Su P."/>
            <person name="Kiefer A.F."/>
            <person name="Nichols A."/>
            <person name="Cepeda A.J."/>
            <person name="Yan W."/>
            <person name="Fan B."/>
            <person name="Jiang Y."/>
            <person name="Adhikari A."/>
            <person name="Zheng C.-J."/>
            <person name="Schuster L."/>
            <person name="Cowan T.M."/>
            <person name="Smanski M.J."/>
            <person name="Chevrette M.G."/>
            <person name="De Carvalho L.P.S."/>
            <person name="Shen B."/>
        </authorList>
    </citation>
    <scope>NUCLEOTIDE SEQUENCE [LARGE SCALE GENOMIC DNA]</scope>
    <source>
        <strain evidence="2 3">NPDC001694</strain>
    </source>
</reference>
<keyword evidence="2" id="KW-0687">Ribonucleoprotein</keyword>
<proteinExistence type="predicted"/>
<keyword evidence="2" id="KW-0689">Ribosomal protein</keyword>
<evidence type="ECO:0000313" key="3">
    <source>
        <dbReference type="Proteomes" id="UP001490365"/>
    </source>
</evidence>
<dbReference type="SUPFAM" id="SSF54736">
    <property type="entry name" value="ClpS-like"/>
    <property type="match status" value="1"/>
</dbReference>
<name>A0ABV1TQW2_9ACTN</name>
<comment type="caution">
    <text evidence="2">The sequence shown here is derived from an EMBL/GenBank/DDBJ whole genome shotgun (WGS) entry which is preliminary data.</text>
</comment>
<evidence type="ECO:0000259" key="1">
    <source>
        <dbReference type="Pfam" id="PF00542"/>
    </source>
</evidence>
<dbReference type="Gene3D" id="3.30.1390.10">
    <property type="match status" value="1"/>
</dbReference>
<dbReference type="Pfam" id="PF00542">
    <property type="entry name" value="Ribosomal_L12"/>
    <property type="match status" value="1"/>
</dbReference>
<keyword evidence="3" id="KW-1185">Reference proteome</keyword>
<dbReference type="InterPro" id="IPR014719">
    <property type="entry name" value="Ribosomal_bL12_C/ClpS-like"/>
</dbReference>
<dbReference type="Proteomes" id="UP001490365">
    <property type="component" value="Unassembled WGS sequence"/>
</dbReference>
<dbReference type="InterPro" id="IPR013823">
    <property type="entry name" value="Ribosomal_bL12_C"/>
</dbReference>
<sequence>MSESFLLVCDELPHSVVLTDAGNRTTEIVKLLHRRTGQSLWHCKSLISDLPATVVEYVPEEVATAMVAELHAAGADAHTQVTPSTPLRAK</sequence>
<protein>
    <submittedName>
        <fullName evidence="2">Ribosomal protein L7/L12</fullName>
    </submittedName>
</protein>
<feature type="domain" description="Large ribosomal subunit protein bL12 C-terminal" evidence="1">
    <location>
        <begin position="15"/>
        <end position="77"/>
    </location>
</feature>
<gene>
    <name evidence="2" type="ORF">ABT211_34820</name>
</gene>
<dbReference type="RefSeq" id="WP_351960734.1">
    <property type="nucleotide sequence ID" value="NZ_JBEOZM010000022.1"/>
</dbReference>
<dbReference type="GO" id="GO:0005840">
    <property type="term" value="C:ribosome"/>
    <property type="evidence" value="ECO:0007669"/>
    <property type="project" value="UniProtKB-KW"/>
</dbReference>
<evidence type="ECO:0000313" key="2">
    <source>
        <dbReference type="EMBL" id="MER6272415.1"/>
    </source>
</evidence>
<accession>A0ABV1TQW2</accession>
<dbReference type="EMBL" id="JBEOZM010000022">
    <property type="protein sequence ID" value="MER6272415.1"/>
    <property type="molecule type" value="Genomic_DNA"/>
</dbReference>